<reference evidence="1" key="1">
    <citation type="submission" date="2020-05" db="EMBL/GenBank/DDBJ databases">
        <authorList>
            <person name="Chiriac C."/>
            <person name="Salcher M."/>
            <person name="Ghai R."/>
            <person name="Kavagutti S V."/>
        </authorList>
    </citation>
    <scope>NUCLEOTIDE SEQUENCE</scope>
</reference>
<dbReference type="EMBL" id="CAFBOM010000274">
    <property type="protein sequence ID" value="CAB4999311.1"/>
    <property type="molecule type" value="Genomic_DNA"/>
</dbReference>
<protein>
    <submittedName>
        <fullName evidence="1">Unannotated protein</fullName>
    </submittedName>
</protein>
<evidence type="ECO:0000313" key="1">
    <source>
        <dbReference type="EMBL" id="CAB4999311.1"/>
    </source>
</evidence>
<proteinExistence type="predicted"/>
<organism evidence="1">
    <name type="scientific">freshwater metagenome</name>
    <dbReference type="NCBI Taxonomy" id="449393"/>
    <lineage>
        <taxon>unclassified sequences</taxon>
        <taxon>metagenomes</taxon>
        <taxon>ecological metagenomes</taxon>
    </lineage>
</organism>
<gene>
    <name evidence="1" type="ORF">UFOPK3957_01476</name>
</gene>
<sequence length="162" mass="17262">MTLCGGFGAFAAPSAQAGGRKGVAVCLLNDSTARVKVDWISSDTRTRDGWIPAGDRACAEGTFAWRADLAMRVTWADGLSARLDFNNPLIGYPTVTMDPGAHSAAAACSSFDSNDDGLGFTADCSEAYSVGTSNEYSTRYGTIRVTRKQDDGWKQFVARVIE</sequence>
<accession>A0A6J7P260</accession>
<name>A0A6J7P260_9ZZZZ</name>
<dbReference type="AlphaFoldDB" id="A0A6J7P260"/>